<dbReference type="OrthoDB" id="203404at2759"/>
<keyword evidence="4" id="KW-1185">Reference proteome</keyword>
<evidence type="ECO:0000313" key="3">
    <source>
        <dbReference type="EMBL" id="EJK58569.1"/>
    </source>
</evidence>
<dbReference type="SMART" id="SM00049">
    <property type="entry name" value="DEP"/>
    <property type="match status" value="1"/>
</dbReference>
<organism evidence="3 4">
    <name type="scientific">Thalassiosira oceanica</name>
    <name type="common">Marine diatom</name>
    <dbReference type="NCBI Taxonomy" id="159749"/>
    <lineage>
        <taxon>Eukaryota</taxon>
        <taxon>Sar</taxon>
        <taxon>Stramenopiles</taxon>
        <taxon>Ochrophyta</taxon>
        <taxon>Bacillariophyta</taxon>
        <taxon>Coscinodiscophyceae</taxon>
        <taxon>Thalassiosirophycidae</taxon>
        <taxon>Thalassiosirales</taxon>
        <taxon>Thalassiosiraceae</taxon>
        <taxon>Thalassiosira</taxon>
    </lineage>
</organism>
<comment type="caution">
    <text evidence="3">The sequence shown here is derived from an EMBL/GenBank/DDBJ whole genome shotgun (WGS) entry which is preliminary data.</text>
</comment>
<dbReference type="Pfam" id="PF00610">
    <property type="entry name" value="DEP"/>
    <property type="match status" value="1"/>
</dbReference>
<proteinExistence type="predicted"/>
<feature type="domain" description="DEP" evidence="2">
    <location>
        <begin position="15"/>
        <end position="101"/>
    </location>
</feature>
<protein>
    <recommendedName>
        <fullName evidence="2">DEP domain-containing protein</fullName>
    </recommendedName>
</protein>
<feature type="coiled-coil region" evidence="1">
    <location>
        <begin position="129"/>
        <end position="163"/>
    </location>
</feature>
<dbReference type="PANTHER" id="PTHR34826:SF2">
    <property type="entry name" value="UPF0590 PROTEIN C409.17C"/>
    <property type="match status" value="1"/>
</dbReference>
<dbReference type="CDD" id="cd04371">
    <property type="entry name" value="DEP"/>
    <property type="match status" value="1"/>
</dbReference>
<gene>
    <name evidence="3" type="ORF">THAOC_21294</name>
</gene>
<evidence type="ECO:0000313" key="4">
    <source>
        <dbReference type="Proteomes" id="UP000266841"/>
    </source>
</evidence>
<keyword evidence="1" id="KW-0175">Coiled coil</keyword>
<dbReference type="EMBL" id="AGNL01024872">
    <property type="protein sequence ID" value="EJK58569.1"/>
    <property type="molecule type" value="Genomic_DNA"/>
</dbReference>
<dbReference type="PANTHER" id="PTHR34826">
    <property type="entry name" value="UPF0590 PROTEIN C409.17C"/>
    <property type="match status" value="1"/>
</dbReference>
<dbReference type="eggNOG" id="ENOG502QZIR">
    <property type="taxonomic scope" value="Eukaryota"/>
</dbReference>
<evidence type="ECO:0000259" key="2">
    <source>
        <dbReference type="PROSITE" id="PS50186"/>
    </source>
</evidence>
<dbReference type="AlphaFoldDB" id="K0S1D6"/>
<name>K0S1D6_THAOC</name>
<dbReference type="PROSITE" id="PS50186">
    <property type="entry name" value="DEP"/>
    <property type="match status" value="1"/>
</dbReference>
<dbReference type="InterPro" id="IPR000591">
    <property type="entry name" value="DEP_dom"/>
</dbReference>
<dbReference type="GO" id="GO:0035556">
    <property type="term" value="P:intracellular signal transduction"/>
    <property type="evidence" value="ECO:0007669"/>
    <property type="project" value="InterPro"/>
</dbReference>
<dbReference type="SUPFAM" id="SSF46785">
    <property type="entry name" value="Winged helix' DNA-binding domain"/>
    <property type="match status" value="1"/>
</dbReference>
<dbReference type="InterPro" id="IPR036388">
    <property type="entry name" value="WH-like_DNA-bd_sf"/>
</dbReference>
<dbReference type="Pfam" id="PF08588">
    <property type="entry name" value="Duc1"/>
    <property type="match status" value="1"/>
</dbReference>
<sequence>MPSSQEDAAVLARKMEADLRPHIKDRKWRLKSYKQCFTADLAVAWAMSNVKIQGASDDLNEEIAIQTLNAMIDGGMICHVVDPQKRFQINETRVLYFRFTSNNPEPRGAHGDVCWDGARPLGTSPMSSAADLSTRIDELENSLRRIRGKAEFLQQQVTDLAAQQMLCHVVMLFVAVLSICSKLERNSIVGTLFVIIGLLSLRSVSFWNHVPDISPFDDDDLSLEETSIMFSDTQSQRRLSAVVAKSVKSLLRGSMERSESVRGEHMREACTLPDVAEWPHRPLLVCANTPVSSHFKVADYGSGPCPLGRPFRFESDLFEGVCLIRVKNSNSDDIPGDASYFKGRKRIFQSVVQGRFKKAIPVSDVMTGHEFSRPLSNLPPHMILKTASSFIEKLSPGSTIAVHGDSPFVEVCLASSSQVIRGDQPGNEPNILTQSFEEDCSVFGGKFASSEISPSRRKRIFSSMPNSYMFDSQTGTMCDVQQTLRRDLFSRVRTQLAFQFIRLIFIRICSMPNRMPSTSGLRKLLVRPSWTASPSSGWAKHEMGYTCGVSKYGMKIYSLSSASEYIVPCVDVEDSASLP</sequence>
<dbReference type="Gene3D" id="1.10.10.10">
    <property type="entry name" value="Winged helix-like DNA-binding domain superfamily/Winged helix DNA-binding domain"/>
    <property type="match status" value="1"/>
</dbReference>
<reference evidence="3 4" key="1">
    <citation type="journal article" date="2012" name="Genome Biol.">
        <title>Genome and low-iron response of an oceanic diatom adapted to chronic iron limitation.</title>
        <authorList>
            <person name="Lommer M."/>
            <person name="Specht M."/>
            <person name="Roy A.S."/>
            <person name="Kraemer L."/>
            <person name="Andreson R."/>
            <person name="Gutowska M.A."/>
            <person name="Wolf J."/>
            <person name="Bergner S.V."/>
            <person name="Schilhabel M.B."/>
            <person name="Klostermeier U.C."/>
            <person name="Beiko R.G."/>
            <person name="Rosenstiel P."/>
            <person name="Hippler M."/>
            <person name="Laroche J."/>
        </authorList>
    </citation>
    <scope>NUCLEOTIDE SEQUENCE [LARGE SCALE GENOMIC DNA]</scope>
    <source>
        <strain evidence="3 4">CCMP1005</strain>
    </source>
</reference>
<accession>K0S1D6</accession>
<dbReference type="InterPro" id="IPR013897">
    <property type="entry name" value="Duc1"/>
</dbReference>
<dbReference type="InterPro" id="IPR036390">
    <property type="entry name" value="WH_DNA-bd_sf"/>
</dbReference>
<dbReference type="Proteomes" id="UP000266841">
    <property type="component" value="Unassembled WGS sequence"/>
</dbReference>
<evidence type="ECO:0000256" key="1">
    <source>
        <dbReference type="SAM" id="Coils"/>
    </source>
</evidence>